<dbReference type="EMBL" id="PEZD01000003">
    <property type="protein sequence ID" value="PIS17544.1"/>
    <property type="molecule type" value="Genomic_DNA"/>
</dbReference>
<dbReference type="Proteomes" id="UP000229675">
    <property type="component" value="Unassembled WGS sequence"/>
</dbReference>
<proteinExistence type="predicted"/>
<organism evidence="1 2">
    <name type="scientific">Candidatus Nealsonbacteria bacterium CG09_land_8_20_14_0_10_42_14</name>
    <dbReference type="NCBI Taxonomy" id="1974707"/>
    <lineage>
        <taxon>Bacteria</taxon>
        <taxon>Candidatus Nealsoniibacteriota</taxon>
    </lineage>
</organism>
<evidence type="ECO:0000313" key="1">
    <source>
        <dbReference type="EMBL" id="PIS17544.1"/>
    </source>
</evidence>
<dbReference type="AlphaFoldDB" id="A0A2H0WY00"/>
<protein>
    <submittedName>
        <fullName evidence="1">Uncharacterized protein</fullName>
    </submittedName>
</protein>
<name>A0A2H0WY00_9BACT</name>
<comment type="caution">
    <text evidence="1">The sequence shown here is derived from an EMBL/GenBank/DDBJ whole genome shotgun (WGS) entry which is preliminary data.</text>
</comment>
<reference evidence="2" key="1">
    <citation type="submission" date="2017-09" db="EMBL/GenBank/DDBJ databases">
        <title>Depth-based differentiation of microbial function through sediment-hosted aquifers and enrichment of novel symbionts in the deep terrestrial subsurface.</title>
        <authorList>
            <person name="Probst A.J."/>
            <person name="Ladd B."/>
            <person name="Jarett J.K."/>
            <person name="Geller-Mcgrath D.E."/>
            <person name="Sieber C.M.K."/>
            <person name="Emerson J.B."/>
            <person name="Anantharaman K."/>
            <person name="Thomas B.C."/>
            <person name="Malmstrom R."/>
            <person name="Stieglmeier M."/>
            <person name="Klingl A."/>
            <person name="Woyke T."/>
            <person name="Ryan C.M."/>
            <person name="Banfield J.F."/>
        </authorList>
    </citation>
    <scope>NUCLEOTIDE SEQUENCE [LARGE SCALE GENOMIC DNA]</scope>
</reference>
<sequence length="99" mass="11163">MKIGIGEDTRVSGLGNDLSDIQTGQHVQVTGIFAKEGLGLPTDYLTTDYWGYHGRDIHHGTIQIMNTNTSLLIAHQEWVEKENARRVEYGLLKKYGYVK</sequence>
<evidence type="ECO:0000313" key="2">
    <source>
        <dbReference type="Proteomes" id="UP000229675"/>
    </source>
</evidence>
<accession>A0A2H0WY00</accession>
<gene>
    <name evidence="1" type="ORF">COT59_00085</name>
</gene>